<keyword evidence="2" id="KW-1185">Reference proteome</keyword>
<accession>A0AAV4NFV4</accession>
<name>A0AAV4NFV4_CAEEX</name>
<evidence type="ECO:0000313" key="2">
    <source>
        <dbReference type="Proteomes" id="UP001054945"/>
    </source>
</evidence>
<dbReference type="Proteomes" id="UP001054945">
    <property type="component" value="Unassembled WGS sequence"/>
</dbReference>
<evidence type="ECO:0000313" key="1">
    <source>
        <dbReference type="EMBL" id="GIX83190.1"/>
    </source>
</evidence>
<proteinExistence type="predicted"/>
<dbReference type="AlphaFoldDB" id="A0AAV4NFV4"/>
<dbReference type="EMBL" id="BPLR01020841">
    <property type="protein sequence ID" value="GIX83190.1"/>
    <property type="molecule type" value="Genomic_DNA"/>
</dbReference>
<reference evidence="1 2" key="1">
    <citation type="submission" date="2021-06" db="EMBL/GenBank/DDBJ databases">
        <title>Caerostris extrusa draft genome.</title>
        <authorList>
            <person name="Kono N."/>
            <person name="Arakawa K."/>
        </authorList>
    </citation>
    <scope>NUCLEOTIDE SEQUENCE [LARGE SCALE GENOMIC DNA]</scope>
</reference>
<organism evidence="1 2">
    <name type="scientific">Caerostris extrusa</name>
    <name type="common">Bark spider</name>
    <name type="synonym">Caerostris bankana</name>
    <dbReference type="NCBI Taxonomy" id="172846"/>
    <lineage>
        <taxon>Eukaryota</taxon>
        <taxon>Metazoa</taxon>
        <taxon>Ecdysozoa</taxon>
        <taxon>Arthropoda</taxon>
        <taxon>Chelicerata</taxon>
        <taxon>Arachnida</taxon>
        <taxon>Araneae</taxon>
        <taxon>Araneomorphae</taxon>
        <taxon>Entelegynae</taxon>
        <taxon>Araneoidea</taxon>
        <taxon>Araneidae</taxon>
        <taxon>Caerostris</taxon>
    </lineage>
</organism>
<gene>
    <name evidence="1" type="ORF">CEXT_699301</name>
</gene>
<protein>
    <submittedName>
        <fullName evidence="1">Uncharacterized protein</fullName>
    </submittedName>
</protein>
<sequence length="92" mass="10279">MSPYLKSNVSINAKAQSLKYGIIFLKKLGSSLVGIANMESSPSEKCWHLCRCVERVSPLSIVCFQCHRLTPAKRWSTAVVINTDASQRQQHT</sequence>
<comment type="caution">
    <text evidence="1">The sequence shown here is derived from an EMBL/GenBank/DDBJ whole genome shotgun (WGS) entry which is preliminary data.</text>
</comment>
<feature type="non-terminal residue" evidence="1">
    <location>
        <position position="92"/>
    </location>
</feature>